<dbReference type="EMBL" id="QXGA01000558">
    <property type="protein sequence ID" value="KAE9144199.1"/>
    <property type="molecule type" value="Genomic_DNA"/>
</dbReference>
<dbReference type="EMBL" id="QXGF01000657">
    <property type="protein sequence ID" value="KAE8937181.1"/>
    <property type="molecule type" value="Genomic_DNA"/>
</dbReference>
<evidence type="ECO:0000313" key="14">
    <source>
        <dbReference type="Proteomes" id="UP000460718"/>
    </source>
</evidence>
<dbReference type="PANTHER" id="PTHR45978">
    <property type="entry name" value="SPX DOMAIN-CONTAINING PROTEIN 3"/>
    <property type="match status" value="1"/>
</dbReference>
<feature type="compositionally biased region" description="Basic and acidic residues" evidence="1">
    <location>
        <begin position="275"/>
        <end position="286"/>
    </location>
</feature>
<dbReference type="CDD" id="cd14447">
    <property type="entry name" value="SPX"/>
    <property type="match status" value="1"/>
</dbReference>
<dbReference type="Proteomes" id="UP000488956">
    <property type="component" value="Unassembled WGS sequence"/>
</dbReference>
<dbReference type="AlphaFoldDB" id="A0A6A3EYP6"/>
<dbReference type="Proteomes" id="UP000460718">
    <property type="component" value="Unassembled WGS sequence"/>
</dbReference>
<feature type="region of interest" description="Disordered" evidence="1">
    <location>
        <begin position="302"/>
        <end position="346"/>
    </location>
</feature>
<keyword evidence="11" id="KW-1185">Reference proteome</keyword>
<dbReference type="InterPro" id="IPR004331">
    <property type="entry name" value="SPX_dom"/>
</dbReference>
<dbReference type="EMBL" id="QXFW01000547">
    <property type="protein sequence ID" value="KAE9009078.1"/>
    <property type="molecule type" value="Genomic_DNA"/>
</dbReference>
<evidence type="ECO:0000313" key="4">
    <source>
        <dbReference type="EMBL" id="KAE9009078.1"/>
    </source>
</evidence>
<evidence type="ECO:0000313" key="9">
    <source>
        <dbReference type="EMBL" id="KAE9229717.1"/>
    </source>
</evidence>
<dbReference type="PROSITE" id="PS51382">
    <property type="entry name" value="SPX"/>
    <property type="match status" value="1"/>
</dbReference>
<accession>A0A6A3EYP6</accession>
<evidence type="ECO:0000313" key="16">
    <source>
        <dbReference type="Proteomes" id="UP000488956"/>
    </source>
</evidence>
<dbReference type="EMBL" id="QXFZ01000606">
    <property type="protein sequence ID" value="KAE9110433.1"/>
    <property type="molecule type" value="Genomic_DNA"/>
</dbReference>
<reference evidence="10 11" key="1">
    <citation type="submission" date="2018-08" db="EMBL/GenBank/DDBJ databases">
        <title>Genomic investigation of the strawberry pathogen Phytophthora fragariae indicates pathogenicity is determined by transcriptional variation in three key races.</title>
        <authorList>
            <person name="Adams T.M."/>
            <person name="Armitage A.D."/>
            <person name="Sobczyk M.K."/>
            <person name="Bates H.J."/>
            <person name="Dunwell J.M."/>
            <person name="Nellist C.F."/>
            <person name="Harrison R.J."/>
        </authorList>
    </citation>
    <scope>NUCLEOTIDE SEQUENCE [LARGE SCALE GENOMIC DNA]</scope>
    <source>
        <strain evidence="9 15">BC-23</strain>
        <strain evidence="8 11">NOV-27</strain>
        <strain evidence="7 12">NOV-5</strain>
        <strain evidence="5 13">NOV-71</strain>
        <strain evidence="3 10">NOV-9</strain>
        <strain evidence="6 16">ONT-3</strain>
        <strain evidence="4 14">SCRP245</strain>
    </source>
</reference>
<gene>
    <name evidence="9" type="ORF">PF004_g10687</name>
    <name evidence="8" type="ORF">PF005_g11693</name>
    <name evidence="7" type="ORF">PF006_g10828</name>
    <name evidence="5" type="ORF">PF007_g11855</name>
    <name evidence="3" type="ORF">PF009_g12912</name>
    <name evidence="6" type="ORF">PF010_g11123</name>
    <name evidence="4" type="ORF">PF011_g10431</name>
</gene>
<dbReference type="OrthoDB" id="6493944at2759"/>
<comment type="caution">
    <text evidence="3">The sequence shown here is derived from an EMBL/GenBank/DDBJ whole genome shotgun (WGS) entry which is preliminary data.</text>
</comment>
<evidence type="ECO:0000313" key="13">
    <source>
        <dbReference type="Proteomes" id="UP000441208"/>
    </source>
</evidence>
<dbReference type="PANTHER" id="PTHR45978:SF7">
    <property type="entry name" value="SPX DOMAIN-CONTAINING PROTEIN 4"/>
    <property type="match status" value="1"/>
</dbReference>
<proteinExistence type="predicted"/>
<feature type="compositionally biased region" description="Low complexity" evidence="1">
    <location>
        <begin position="246"/>
        <end position="265"/>
    </location>
</feature>
<name>A0A6A3EYP6_9STRA</name>
<feature type="compositionally biased region" description="Acidic residues" evidence="1">
    <location>
        <begin position="310"/>
        <end position="331"/>
    </location>
</feature>
<evidence type="ECO:0000259" key="2">
    <source>
        <dbReference type="PROSITE" id="PS51382"/>
    </source>
</evidence>
<dbReference type="InterPro" id="IPR031142">
    <property type="entry name" value="SPX_prot"/>
</dbReference>
<evidence type="ECO:0000313" key="11">
    <source>
        <dbReference type="Proteomes" id="UP000433483"/>
    </source>
</evidence>
<dbReference type="Proteomes" id="UP000441208">
    <property type="component" value="Unassembled WGS sequence"/>
</dbReference>
<dbReference type="Proteomes" id="UP000476176">
    <property type="component" value="Unassembled WGS sequence"/>
</dbReference>
<dbReference type="Pfam" id="PF03105">
    <property type="entry name" value="SPX"/>
    <property type="match status" value="1"/>
</dbReference>
<organism evidence="3 10">
    <name type="scientific">Phytophthora fragariae</name>
    <dbReference type="NCBI Taxonomy" id="53985"/>
    <lineage>
        <taxon>Eukaryota</taxon>
        <taxon>Sar</taxon>
        <taxon>Stramenopiles</taxon>
        <taxon>Oomycota</taxon>
        <taxon>Peronosporomycetes</taxon>
        <taxon>Peronosporales</taxon>
        <taxon>Peronosporaceae</taxon>
        <taxon>Phytophthora</taxon>
    </lineage>
</organism>
<feature type="compositionally biased region" description="Low complexity" evidence="1">
    <location>
        <begin position="221"/>
        <end position="235"/>
    </location>
</feature>
<feature type="region of interest" description="Disordered" evidence="1">
    <location>
        <begin position="200"/>
        <end position="288"/>
    </location>
</feature>
<evidence type="ECO:0000313" key="15">
    <source>
        <dbReference type="Proteomes" id="UP000476176"/>
    </source>
</evidence>
<sequence length="453" mass="49814">MKFGKVLQQSTQMSPSAWEPYWADYKLLKKIIKDCAQIKKEEKLQGDKLVKIKIKPSAKEDNDSIRQSQDEMNFFRTLRMEIKKIADFFLKEQAKHTSQVAAIDASFQQLKTNPESAEAKTALMKSCVALYKELLLLENFAVMNFCGISKILKKHDKWTGYATRNKFMHTILMKQPFATYEPLLHMIDRLEHIFMQATGSSIEQHDAQKSSPRRSGGGGSSSSSPSGEAPGSSGSASGGAGGKDATGNNNSSSHSPSHTPPGASGSRHDGRRYRSAVDEASPRSEDSVTLVRVNALRDDVRELRKIESAYDGDGEYEENVDDTTFPDDDAEAPPPRFGGRPQEDKAILPPLPLRVAPAGTQSDSDTAAMAMLSMKESAGLRASGVSSDGGDSAAESCRTRSAKRKACGPLNMEEGQHNLHRAQVIQEELLSRERLRGPCFLSMHHQAHLQRTC</sequence>
<dbReference type="EMBL" id="QXFX01000582">
    <property type="protein sequence ID" value="KAE9110543.1"/>
    <property type="molecule type" value="Genomic_DNA"/>
</dbReference>
<evidence type="ECO:0000313" key="6">
    <source>
        <dbReference type="EMBL" id="KAE9110543.1"/>
    </source>
</evidence>
<dbReference type="EMBL" id="QXGB01000591">
    <property type="protein sequence ID" value="KAE9209752.1"/>
    <property type="molecule type" value="Genomic_DNA"/>
</dbReference>
<evidence type="ECO:0000313" key="7">
    <source>
        <dbReference type="EMBL" id="KAE9144199.1"/>
    </source>
</evidence>
<dbReference type="GO" id="GO:0016036">
    <property type="term" value="P:cellular response to phosphate starvation"/>
    <property type="evidence" value="ECO:0007669"/>
    <property type="project" value="InterPro"/>
</dbReference>
<evidence type="ECO:0000313" key="10">
    <source>
        <dbReference type="Proteomes" id="UP000429523"/>
    </source>
</evidence>
<evidence type="ECO:0000313" key="12">
    <source>
        <dbReference type="Proteomes" id="UP000440732"/>
    </source>
</evidence>
<evidence type="ECO:0000313" key="5">
    <source>
        <dbReference type="EMBL" id="KAE9110433.1"/>
    </source>
</evidence>
<feature type="domain" description="SPX" evidence="2">
    <location>
        <begin position="1"/>
        <end position="169"/>
    </location>
</feature>
<protein>
    <recommendedName>
        <fullName evidence="2">SPX domain-containing protein</fullName>
    </recommendedName>
</protein>
<evidence type="ECO:0000313" key="3">
    <source>
        <dbReference type="EMBL" id="KAE8937181.1"/>
    </source>
</evidence>
<dbReference type="Proteomes" id="UP000429523">
    <property type="component" value="Unassembled WGS sequence"/>
</dbReference>
<dbReference type="Proteomes" id="UP000440732">
    <property type="component" value="Unassembled WGS sequence"/>
</dbReference>
<dbReference type="Proteomes" id="UP000433483">
    <property type="component" value="Unassembled WGS sequence"/>
</dbReference>
<evidence type="ECO:0000256" key="1">
    <source>
        <dbReference type="SAM" id="MobiDB-lite"/>
    </source>
</evidence>
<dbReference type="EMBL" id="QXGC01000562">
    <property type="protein sequence ID" value="KAE9229717.1"/>
    <property type="molecule type" value="Genomic_DNA"/>
</dbReference>
<evidence type="ECO:0000313" key="8">
    <source>
        <dbReference type="EMBL" id="KAE9209752.1"/>
    </source>
</evidence>